<keyword evidence="2" id="KW-0813">Transport</keyword>
<dbReference type="SUPFAM" id="SSF52540">
    <property type="entry name" value="P-loop containing nucleoside triphosphate hydrolases"/>
    <property type="match status" value="1"/>
</dbReference>
<evidence type="ECO:0000256" key="1">
    <source>
        <dbReference type="ARBA" id="ARBA00005417"/>
    </source>
</evidence>
<evidence type="ECO:0000256" key="2">
    <source>
        <dbReference type="ARBA" id="ARBA00022448"/>
    </source>
</evidence>
<protein>
    <submittedName>
        <fullName evidence="6">Spermidine/putrescine transport system ATP-binding protein</fullName>
    </submittedName>
</protein>
<keyword evidence="4 6" id="KW-0067">ATP-binding</keyword>
<feature type="domain" description="ABC transporter" evidence="5">
    <location>
        <begin position="6"/>
        <end position="236"/>
    </location>
</feature>
<dbReference type="Pfam" id="PF08402">
    <property type="entry name" value="TOBE_2"/>
    <property type="match status" value="1"/>
</dbReference>
<dbReference type="PANTHER" id="PTHR42781:SF4">
    <property type="entry name" value="SPERMIDINE_PUTRESCINE IMPORT ATP-BINDING PROTEIN POTA"/>
    <property type="match status" value="1"/>
</dbReference>
<sequence>MSDHAIQVNGIQKLYGTVKAVDDVSFDVRQGEFTSLLGPSGCGKTTTLRMIAGFIDPSGGSIRINGREVTHLPPDKRDVGFVFQNYALWPHMTVAENVAFGLKLRRKKRAFIRNKIEEVLAVTGLTGYEDRLPKRLSGGQQQRVALARALALEPQLLLMDEPLSNLDRALRVSMRRELKQLQSRMKMTTLYVTHDQEEALSMSNRVVIMNGGRVEQIAEPYALYEAPASSFVADFVGITNFFEGTLVQCADGWDEVRLASGQVLKARAGEASAGKPGDVVRALIRPERIILLAEPEDGPNVLGGRVELSEYFGAVLRYTIRLDSGDVLRLEVHNFDRFLENGAPVQVRVPPEHLRVIPLDGRGRDAA</sequence>
<name>A0ABT3HBE3_9HYPH</name>
<comment type="similarity">
    <text evidence="1">Belongs to the ABC transporter superfamily.</text>
</comment>
<dbReference type="Gene3D" id="3.40.50.300">
    <property type="entry name" value="P-loop containing nucleotide triphosphate hydrolases"/>
    <property type="match status" value="1"/>
</dbReference>
<evidence type="ECO:0000313" key="7">
    <source>
        <dbReference type="Proteomes" id="UP001209755"/>
    </source>
</evidence>
<dbReference type="InterPro" id="IPR027417">
    <property type="entry name" value="P-loop_NTPase"/>
</dbReference>
<dbReference type="PANTHER" id="PTHR42781">
    <property type="entry name" value="SPERMIDINE/PUTRESCINE IMPORT ATP-BINDING PROTEIN POTA"/>
    <property type="match status" value="1"/>
</dbReference>
<dbReference type="PROSITE" id="PS50893">
    <property type="entry name" value="ABC_TRANSPORTER_2"/>
    <property type="match status" value="1"/>
</dbReference>
<dbReference type="SMART" id="SM00382">
    <property type="entry name" value="AAA"/>
    <property type="match status" value="1"/>
</dbReference>
<comment type="caution">
    <text evidence="6">The sequence shown here is derived from an EMBL/GenBank/DDBJ whole genome shotgun (WGS) entry which is preliminary data.</text>
</comment>
<evidence type="ECO:0000259" key="5">
    <source>
        <dbReference type="PROSITE" id="PS50893"/>
    </source>
</evidence>
<evidence type="ECO:0000313" key="6">
    <source>
        <dbReference type="EMBL" id="MCW2307705.1"/>
    </source>
</evidence>
<dbReference type="EMBL" id="JAOQNS010000005">
    <property type="protein sequence ID" value="MCW2307705.1"/>
    <property type="molecule type" value="Genomic_DNA"/>
</dbReference>
<keyword evidence="3" id="KW-0547">Nucleotide-binding</keyword>
<dbReference type="Gene3D" id="2.40.50.100">
    <property type="match status" value="1"/>
</dbReference>
<gene>
    <name evidence="6" type="ORF">M2319_002042</name>
</gene>
<dbReference type="SUPFAM" id="SSF50331">
    <property type="entry name" value="MOP-like"/>
    <property type="match status" value="1"/>
</dbReference>
<reference evidence="7" key="1">
    <citation type="submission" date="2023-07" db="EMBL/GenBank/DDBJ databases">
        <title>Genome sequencing of Purple Non-Sulfur Bacteria from various extreme environments.</title>
        <authorList>
            <person name="Mayer M."/>
        </authorList>
    </citation>
    <scope>NUCLEOTIDE SEQUENCE [LARGE SCALE GENOMIC DNA]</scope>
    <source>
        <strain evidence="7">DSM 17935</strain>
    </source>
</reference>
<dbReference type="InterPro" id="IPR050093">
    <property type="entry name" value="ABC_SmlMolc_Importer"/>
</dbReference>
<proteinExistence type="inferred from homology"/>
<dbReference type="Pfam" id="PF00005">
    <property type="entry name" value="ABC_tran"/>
    <property type="match status" value="1"/>
</dbReference>
<dbReference type="InterPro" id="IPR008995">
    <property type="entry name" value="Mo/tungstate-bd_C_term_dom"/>
</dbReference>
<keyword evidence="7" id="KW-1185">Reference proteome</keyword>
<dbReference type="PROSITE" id="PS00211">
    <property type="entry name" value="ABC_TRANSPORTER_1"/>
    <property type="match status" value="1"/>
</dbReference>
<accession>A0ABT3HBE3</accession>
<dbReference type="InterPro" id="IPR013611">
    <property type="entry name" value="Transp-assoc_OB_typ2"/>
</dbReference>
<dbReference type="Proteomes" id="UP001209755">
    <property type="component" value="Unassembled WGS sequence"/>
</dbReference>
<organism evidence="6 7">
    <name type="scientific">Rhodobium gokarnense</name>
    <dbReference type="NCBI Taxonomy" id="364296"/>
    <lineage>
        <taxon>Bacteria</taxon>
        <taxon>Pseudomonadati</taxon>
        <taxon>Pseudomonadota</taxon>
        <taxon>Alphaproteobacteria</taxon>
        <taxon>Hyphomicrobiales</taxon>
        <taxon>Rhodobiaceae</taxon>
        <taxon>Rhodobium</taxon>
    </lineage>
</organism>
<evidence type="ECO:0000256" key="4">
    <source>
        <dbReference type="ARBA" id="ARBA00022840"/>
    </source>
</evidence>
<dbReference type="InterPro" id="IPR017871">
    <property type="entry name" value="ABC_transporter-like_CS"/>
</dbReference>
<dbReference type="RefSeq" id="WP_264601348.1">
    <property type="nucleotide sequence ID" value="NZ_JAOQNS010000005.1"/>
</dbReference>
<dbReference type="InterPro" id="IPR003439">
    <property type="entry name" value="ABC_transporter-like_ATP-bd"/>
</dbReference>
<dbReference type="InterPro" id="IPR003593">
    <property type="entry name" value="AAA+_ATPase"/>
</dbReference>
<evidence type="ECO:0000256" key="3">
    <source>
        <dbReference type="ARBA" id="ARBA00022741"/>
    </source>
</evidence>
<dbReference type="GO" id="GO:0005524">
    <property type="term" value="F:ATP binding"/>
    <property type="evidence" value="ECO:0007669"/>
    <property type="project" value="UniProtKB-KW"/>
</dbReference>